<dbReference type="Pfam" id="PF00005">
    <property type="entry name" value="ABC_tran"/>
    <property type="match status" value="1"/>
</dbReference>
<evidence type="ECO:0000256" key="2">
    <source>
        <dbReference type="ARBA" id="ARBA00022840"/>
    </source>
</evidence>
<evidence type="ECO:0000313" key="5">
    <source>
        <dbReference type="EMBL" id="AGX89064.1"/>
    </source>
</evidence>
<protein>
    <recommendedName>
        <fullName evidence="4">ABC transporter domain-containing protein</fullName>
    </recommendedName>
</protein>
<evidence type="ECO:0000259" key="4">
    <source>
        <dbReference type="PROSITE" id="PS50893"/>
    </source>
</evidence>
<sequence length="298" mass="34215">MKLKKKKSFLKAKIILFVKKIKERKDKKRKLLFSSTSAEDYLVFQDFSLWAEEGWRKKKRKLLLREINLVFEKNKIYGIIGPSGAGKSLLLSSMTKGIFGVEAIKKYVWRGKIFYRGTEILRSSFPIELLRKKIGWIRQSPTLLPLTIKENILFALRARGLNNQALLNKKIEEILKECALWEELKDRLDTLPINTLSIGQSQRLCIARALVLEPELLLLDEPTSSLDPASTAKIEQLILKLSKKMTIILVSHSLSQVKHIADYTIFLKDGKILESGETPSLFISPKTQELQNFILGKY</sequence>
<keyword evidence="1" id="KW-0547">Nucleotide-binding</keyword>
<evidence type="ECO:0000256" key="1">
    <source>
        <dbReference type="ARBA" id="ARBA00022741"/>
    </source>
</evidence>
<dbReference type="InterPro" id="IPR027417">
    <property type="entry name" value="P-loop_NTPase"/>
</dbReference>
<keyword evidence="2" id="KW-0067">ATP-binding</keyword>
<dbReference type="RefSeq" id="WP_022769647.1">
    <property type="nucleotide sequence ID" value="NC_022575.1"/>
</dbReference>
<organism evidence="5 6">
    <name type="scientific">Mycoplasma parvum str. Indiana</name>
    <dbReference type="NCBI Taxonomy" id="1403316"/>
    <lineage>
        <taxon>Bacteria</taxon>
        <taxon>Bacillati</taxon>
        <taxon>Mycoplasmatota</taxon>
        <taxon>Mollicutes</taxon>
        <taxon>Mycoplasmataceae</taxon>
        <taxon>Mycoplasma</taxon>
    </lineage>
</organism>
<keyword evidence="3" id="KW-0472">Membrane</keyword>
<dbReference type="InterPro" id="IPR003593">
    <property type="entry name" value="AAA+_ATPase"/>
</dbReference>
<keyword evidence="6" id="KW-1185">Reference proteome</keyword>
<dbReference type="PANTHER" id="PTHR43423">
    <property type="entry name" value="ABC TRANSPORTER I FAMILY MEMBER 17"/>
    <property type="match status" value="1"/>
</dbReference>
<dbReference type="OrthoDB" id="9802185at2"/>
<name>U5NFW6_9MOLU</name>
<dbReference type="InterPro" id="IPR003439">
    <property type="entry name" value="ABC_transporter-like_ATP-bd"/>
</dbReference>
<dbReference type="HOGENOM" id="CLU_000604_1_22_14"/>
<dbReference type="GO" id="GO:0016887">
    <property type="term" value="F:ATP hydrolysis activity"/>
    <property type="evidence" value="ECO:0007669"/>
    <property type="project" value="InterPro"/>
</dbReference>
<dbReference type="SMART" id="SM00382">
    <property type="entry name" value="AAA"/>
    <property type="match status" value="1"/>
</dbReference>
<accession>U5NFW6</accession>
<dbReference type="GO" id="GO:0005524">
    <property type="term" value="F:ATP binding"/>
    <property type="evidence" value="ECO:0007669"/>
    <property type="project" value="UniProtKB-KW"/>
</dbReference>
<feature type="domain" description="ABC transporter" evidence="4">
    <location>
        <begin position="49"/>
        <end position="294"/>
    </location>
</feature>
<dbReference type="PROSITE" id="PS50893">
    <property type="entry name" value="ABC_TRANSPORTER_2"/>
    <property type="match status" value="1"/>
</dbReference>
<reference evidence="5 6" key="1">
    <citation type="journal article" date="2013" name="Genome Announc.">
        <title>Genome Sequence of Mycoplasma parvum (Formerly Eperythrozoon parvum), a Diminutive Hemoplasma of the Pig.</title>
        <authorList>
            <person name="do Nascimento N.C."/>
            <person name="Dos Santos A.P."/>
            <person name="Chu Y."/>
            <person name="Guimaraes A.M."/>
            <person name="Pagliaro A."/>
            <person name="Messick J.B."/>
        </authorList>
    </citation>
    <scope>NUCLEOTIDE SEQUENCE [LARGE SCALE GENOMIC DNA]</scope>
    <source>
        <strain evidence="5 6">Indiana</strain>
    </source>
</reference>
<dbReference type="PANTHER" id="PTHR43423:SF1">
    <property type="entry name" value="ABC TRANSPORTER I FAMILY MEMBER 17"/>
    <property type="match status" value="1"/>
</dbReference>
<evidence type="ECO:0000313" key="6">
    <source>
        <dbReference type="Proteomes" id="UP000017119"/>
    </source>
</evidence>
<proteinExistence type="predicted"/>
<dbReference type="AlphaFoldDB" id="U5NFW6"/>
<dbReference type="KEGG" id="mpv:PRV_01535"/>
<gene>
    <name evidence="5" type="ORF">PRV_01535</name>
</gene>
<dbReference type="SUPFAM" id="SSF52540">
    <property type="entry name" value="P-loop containing nucleoside triphosphate hydrolases"/>
    <property type="match status" value="1"/>
</dbReference>
<dbReference type="Proteomes" id="UP000017119">
    <property type="component" value="Chromosome"/>
</dbReference>
<dbReference type="EMBL" id="CP006771">
    <property type="protein sequence ID" value="AGX89064.1"/>
    <property type="molecule type" value="Genomic_DNA"/>
</dbReference>
<evidence type="ECO:0000256" key="3">
    <source>
        <dbReference type="ARBA" id="ARBA00023136"/>
    </source>
</evidence>
<dbReference type="PATRIC" id="fig|1403316.3.peg.276"/>
<dbReference type="Gene3D" id="3.40.50.300">
    <property type="entry name" value="P-loop containing nucleotide triphosphate hydrolases"/>
    <property type="match status" value="1"/>
</dbReference>
<dbReference type="STRING" id="1403316.PRV_01535"/>